<name>A0A6J4M0V8_9BACT</name>
<evidence type="ECO:0008006" key="2">
    <source>
        <dbReference type="Google" id="ProtNLM"/>
    </source>
</evidence>
<reference evidence="1" key="1">
    <citation type="submission" date="2020-02" db="EMBL/GenBank/DDBJ databases">
        <authorList>
            <person name="Meier V. D."/>
        </authorList>
    </citation>
    <scope>NUCLEOTIDE SEQUENCE</scope>
    <source>
        <strain evidence="1">AVDCRST_MAG68</strain>
    </source>
</reference>
<dbReference type="EMBL" id="CADCTW010000161">
    <property type="protein sequence ID" value="CAA9347373.1"/>
    <property type="molecule type" value="Genomic_DNA"/>
</dbReference>
<proteinExistence type="predicted"/>
<dbReference type="AlphaFoldDB" id="A0A6J4M0V8"/>
<organism evidence="1">
    <name type="scientific">uncultured Gemmatimonadota bacterium</name>
    <dbReference type="NCBI Taxonomy" id="203437"/>
    <lineage>
        <taxon>Bacteria</taxon>
        <taxon>Pseudomonadati</taxon>
        <taxon>Gemmatimonadota</taxon>
        <taxon>environmental samples</taxon>
    </lineage>
</organism>
<sequence>MIVYVESNFVLEIALLQEQHSACEALLELCVTGRIQIVVPTYAMIEPFGALFRRRAERNLVKDKLDNVLRELGRTTPLSKSVEDAQVSLDTLLGTSSTDEFIRWKITRSRIAAVAELIPFEERVLQVAAASEVPLNLAPPDAVIYASVRSHLSQTRPARSCFLNRNFADFQDPGLVAELDALGCKVLPAFDQGLSYVRGMLARSG</sequence>
<gene>
    <name evidence="1" type="ORF">AVDCRST_MAG68-4016</name>
</gene>
<accession>A0A6J4M0V8</accession>
<evidence type="ECO:0000313" key="1">
    <source>
        <dbReference type="EMBL" id="CAA9347373.1"/>
    </source>
</evidence>
<protein>
    <recommendedName>
        <fullName evidence="2">DUF4935 domain-containing protein</fullName>
    </recommendedName>
</protein>